<dbReference type="EMBL" id="BARS01034203">
    <property type="protein sequence ID" value="GAG19613.1"/>
    <property type="molecule type" value="Genomic_DNA"/>
</dbReference>
<organism evidence="1">
    <name type="scientific">marine sediment metagenome</name>
    <dbReference type="NCBI Taxonomy" id="412755"/>
    <lineage>
        <taxon>unclassified sequences</taxon>
        <taxon>metagenomes</taxon>
        <taxon>ecological metagenomes</taxon>
    </lineage>
</organism>
<protein>
    <recommendedName>
        <fullName evidence="2">CO dehydrogenase flavoprotein C-terminal domain-containing protein</fullName>
    </recommendedName>
</protein>
<dbReference type="AlphaFoldDB" id="X0W4T5"/>
<evidence type="ECO:0000313" key="1">
    <source>
        <dbReference type="EMBL" id="GAG19613.1"/>
    </source>
</evidence>
<comment type="caution">
    <text evidence="1">The sequence shown here is derived from an EMBL/GenBank/DDBJ whole genome shotgun (WGS) entry which is preliminary data.</text>
</comment>
<evidence type="ECO:0008006" key="2">
    <source>
        <dbReference type="Google" id="ProtNLM"/>
    </source>
</evidence>
<proteinExistence type="predicted"/>
<sequence>RSSVEYRTDIARVIIEDTVRIAWGRAGGEL</sequence>
<name>X0W4T5_9ZZZZ</name>
<gene>
    <name evidence="1" type="ORF">S01H1_52879</name>
</gene>
<accession>X0W4T5</accession>
<reference evidence="1" key="1">
    <citation type="journal article" date="2014" name="Front. Microbiol.">
        <title>High frequency of phylogenetically diverse reductive dehalogenase-homologous genes in deep subseafloor sedimentary metagenomes.</title>
        <authorList>
            <person name="Kawai M."/>
            <person name="Futagami T."/>
            <person name="Toyoda A."/>
            <person name="Takaki Y."/>
            <person name="Nishi S."/>
            <person name="Hori S."/>
            <person name="Arai W."/>
            <person name="Tsubouchi T."/>
            <person name="Morono Y."/>
            <person name="Uchiyama I."/>
            <person name="Ito T."/>
            <person name="Fujiyama A."/>
            <person name="Inagaki F."/>
            <person name="Takami H."/>
        </authorList>
    </citation>
    <scope>NUCLEOTIDE SEQUENCE</scope>
    <source>
        <strain evidence="1">Expedition CK06-06</strain>
    </source>
</reference>
<feature type="non-terminal residue" evidence="1">
    <location>
        <position position="1"/>
    </location>
</feature>